<evidence type="ECO:0000259" key="10">
    <source>
        <dbReference type="Pfam" id="PF02426"/>
    </source>
</evidence>
<dbReference type="Gene3D" id="3.30.70.1060">
    <property type="entry name" value="Dimeric alpha+beta barrel"/>
    <property type="match status" value="1"/>
</dbReference>
<comment type="catalytic activity">
    <reaction evidence="1 9">
        <text>(S)-muconolactone = (4,5-dihydro-5-oxofuran-2-yl)-acetate</text>
        <dbReference type="Rhea" id="RHEA:12348"/>
        <dbReference type="ChEBI" id="CHEBI:58425"/>
        <dbReference type="ChEBI" id="CHEBI:58736"/>
        <dbReference type="EC" id="5.3.3.4"/>
    </reaction>
</comment>
<dbReference type="Pfam" id="PF02426">
    <property type="entry name" value="MIase"/>
    <property type="match status" value="1"/>
</dbReference>
<keyword evidence="7 9" id="KW-0413">Isomerase</keyword>
<evidence type="ECO:0000256" key="7">
    <source>
        <dbReference type="ARBA" id="ARBA00023235"/>
    </source>
</evidence>
<dbReference type="GO" id="GO:0042952">
    <property type="term" value="P:beta-ketoadipate pathway"/>
    <property type="evidence" value="ECO:0007669"/>
    <property type="project" value="UniProtKB-UniRule"/>
</dbReference>
<comment type="similarity">
    <text evidence="3 9">Belongs to the muconolactone Delta-isomerase family.</text>
</comment>
<dbReference type="EMBL" id="CP158165">
    <property type="protein sequence ID" value="XBV25565.1"/>
    <property type="molecule type" value="Genomic_DNA"/>
</dbReference>
<comment type="subunit">
    <text evidence="4">Homodecamer.</text>
</comment>
<sequence length="91" mass="10530">MLFHVRMDVHLPRDLDPTVRAGLVARERERAIELQKAGVWPELWRIVGQYANISIFDVESNDQLHEILSSLPLFPYMTIEVTPLARHPSKV</sequence>
<dbReference type="InterPro" id="IPR011008">
    <property type="entry name" value="Dimeric_a/b-barrel"/>
</dbReference>
<dbReference type="PIRSF" id="PIRSF001486">
    <property type="entry name" value="CatC"/>
    <property type="match status" value="1"/>
</dbReference>
<accession>A0AAU7TFW1</accession>
<gene>
    <name evidence="11" type="primary">catC</name>
    <name evidence="11" type="ORF">ABN611_03885</name>
</gene>
<evidence type="ECO:0000256" key="2">
    <source>
        <dbReference type="ARBA" id="ARBA00005193"/>
    </source>
</evidence>
<comment type="pathway">
    <text evidence="2 9">Aromatic compound metabolism; beta-ketoadipate pathway; 5-oxo-4,5-dihydro-2-furylacetate from catechol: step 3/3.</text>
</comment>
<protein>
    <recommendedName>
        <fullName evidence="5 8">Muconolactone Delta-isomerase</fullName>
        <shortName evidence="9">MIase</shortName>
        <ecNumber evidence="5 8">5.3.3.4</ecNumber>
    </recommendedName>
</protein>
<dbReference type="InterPro" id="IPR003464">
    <property type="entry name" value="Muconolactone_d_Isoase"/>
</dbReference>
<evidence type="ECO:0000256" key="5">
    <source>
        <dbReference type="ARBA" id="ARBA00012070"/>
    </source>
</evidence>
<name>A0AAU7TFW1_9ACTN</name>
<proteinExistence type="inferred from homology"/>
<evidence type="ECO:0000256" key="8">
    <source>
        <dbReference type="NCBIfam" id="TIGR03221"/>
    </source>
</evidence>
<evidence type="ECO:0000256" key="3">
    <source>
        <dbReference type="ARBA" id="ARBA00010882"/>
    </source>
</evidence>
<dbReference type="InterPro" id="IPR026029">
    <property type="entry name" value="MLI_dom"/>
</dbReference>
<dbReference type="RefSeq" id="WP_350278374.1">
    <property type="nucleotide sequence ID" value="NZ_CP158165.1"/>
</dbReference>
<dbReference type="EC" id="5.3.3.4" evidence="5 8"/>
<evidence type="ECO:0000256" key="4">
    <source>
        <dbReference type="ARBA" id="ARBA00011365"/>
    </source>
</evidence>
<evidence type="ECO:0000313" key="11">
    <source>
        <dbReference type="EMBL" id="XBV25565.1"/>
    </source>
</evidence>
<dbReference type="GO" id="GO:0016159">
    <property type="term" value="F:muconolactone delta-isomerase activity"/>
    <property type="evidence" value="ECO:0007669"/>
    <property type="project" value="UniProtKB-UniRule"/>
</dbReference>
<reference evidence="11" key="1">
    <citation type="submission" date="2024-06" db="EMBL/GenBank/DDBJ databases">
        <title>Kribbella sp. strain HUAS MG21 genome sequences.</title>
        <authorList>
            <person name="Mo P."/>
        </authorList>
    </citation>
    <scope>NUCLEOTIDE SEQUENCE</scope>
    <source>
        <strain evidence="11">HUAS MG21</strain>
    </source>
</reference>
<evidence type="ECO:0000256" key="1">
    <source>
        <dbReference type="ARBA" id="ARBA00001739"/>
    </source>
</evidence>
<dbReference type="AlphaFoldDB" id="A0AAU7TFW1"/>
<dbReference type="NCBIfam" id="TIGR03221">
    <property type="entry name" value="muco_delta"/>
    <property type="match status" value="1"/>
</dbReference>
<evidence type="ECO:0000256" key="6">
    <source>
        <dbReference type="ARBA" id="ARBA00022797"/>
    </source>
</evidence>
<evidence type="ECO:0000256" key="9">
    <source>
        <dbReference type="PIRNR" id="PIRNR001486"/>
    </source>
</evidence>
<feature type="domain" description="Muconolactone isomerase" evidence="10">
    <location>
        <begin position="1"/>
        <end position="89"/>
    </location>
</feature>
<dbReference type="SUPFAM" id="SSF54909">
    <property type="entry name" value="Dimeric alpha+beta barrel"/>
    <property type="match status" value="1"/>
</dbReference>
<organism evidence="11">
    <name type="scientific">Kribbella sp. HUAS MG21</name>
    <dbReference type="NCBI Taxonomy" id="3160966"/>
    <lineage>
        <taxon>Bacteria</taxon>
        <taxon>Bacillati</taxon>
        <taxon>Actinomycetota</taxon>
        <taxon>Actinomycetes</taxon>
        <taxon>Propionibacteriales</taxon>
        <taxon>Kribbellaceae</taxon>
        <taxon>Kribbella</taxon>
    </lineage>
</organism>
<keyword evidence="6 9" id="KW-0058">Aromatic hydrocarbons catabolism</keyword>